<dbReference type="AlphaFoldDB" id="A0A7E4W5U5"/>
<protein>
    <submittedName>
        <fullName evidence="3">BTB domain-containing protein</fullName>
    </submittedName>
</protein>
<evidence type="ECO:0000313" key="2">
    <source>
        <dbReference type="Proteomes" id="UP000492821"/>
    </source>
</evidence>
<feature type="compositionally biased region" description="Low complexity" evidence="1">
    <location>
        <begin position="78"/>
        <end position="93"/>
    </location>
</feature>
<reference evidence="2" key="1">
    <citation type="journal article" date="2013" name="Genetics">
        <title>The draft genome and transcriptome of Panagrellus redivivus are shaped by the harsh demands of a free-living lifestyle.</title>
        <authorList>
            <person name="Srinivasan J."/>
            <person name="Dillman A.R."/>
            <person name="Macchietto M.G."/>
            <person name="Heikkinen L."/>
            <person name="Lakso M."/>
            <person name="Fracchia K.M."/>
            <person name="Antoshechkin I."/>
            <person name="Mortazavi A."/>
            <person name="Wong G."/>
            <person name="Sternberg P.W."/>
        </authorList>
    </citation>
    <scope>NUCLEOTIDE SEQUENCE [LARGE SCALE GENOMIC DNA]</scope>
    <source>
        <strain evidence="2">MT8872</strain>
    </source>
</reference>
<keyword evidence="2" id="KW-1185">Reference proteome</keyword>
<accession>A0A7E4W5U5</accession>
<sequence>MTICLYEYDVETVRVLVDFVHNDGTHTYLKVPPSALIDLLELSKNFHMQLLTQSVHNVCFYQLLSSFNVDVCSGSSNPRPNPFPNSRTPSNSSVTSESGAVPSAANFLRSLSLIFKPSHKPILSQACPRPFGSKFWILVNCRQRTKSKFLTSSSDTYIAAMIDFSSPMSSYHACDNPESPTSFDAGWWMPSGDCSDWCQHVADQSI</sequence>
<name>A0A7E4W5U5_PANRE</name>
<proteinExistence type="predicted"/>
<evidence type="ECO:0000256" key="1">
    <source>
        <dbReference type="SAM" id="MobiDB-lite"/>
    </source>
</evidence>
<feature type="region of interest" description="Disordered" evidence="1">
    <location>
        <begin position="78"/>
        <end position="97"/>
    </location>
</feature>
<dbReference type="WBParaSite" id="Pan_g7221.t1">
    <property type="protein sequence ID" value="Pan_g7221.t1"/>
    <property type="gene ID" value="Pan_g7221"/>
</dbReference>
<dbReference type="Proteomes" id="UP000492821">
    <property type="component" value="Unassembled WGS sequence"/>
</dbReference>
<evidence type="ECO:0000313" key="3">
    <source>
        <dbReference type="WBParaSite" id="Pan_g7221.t1"/>
    </source>
</evidence>
<reference evidence="3" key="2">
    <citation type="submission" date="2020-10" db="UniProtKB">
        <authorList>
            <consortium name="WormBaseParasite"/>
        </authorList>
    </citation>
    <scope>IDENTIFICATION</scope>
</reference>
<organism evidence="2 3">
    <name type="scientific">Panagrellus redivivus</name>
    <name type="common">Microworm</name>
    <dbReference type="NCBI Taxonomy" id="6233"/>
    <lineage>
        <taxon>Eukaryota</taxon>
        <taxon>Metazoa</taxon>
        <taxon>Ecdysozoa</taxon>
        <taxon>Nematoda</taxon>
        <taxon>Chromadorea</taxon>
        <taxon>Rhabditida</taxon>
        <taxon>Tylenchina</taxon>
        <taxon>Panagrolaimomorpha</taxon>
        <taxon>Panagrolaimoidea</taxon>
        <taxon>Panagrolaimidae</taxon>
        <taxon>Panagrellus</taxon>
    </lineage>
</organism>